<dbReference type="Gene3D" id="3.40.50.11550">
    <property type="match status" value="1"/>
</dbReference>
<dbReference type="RefSeq" id="WP_035082960.1">
    <property type="nucleotide sequence ID" value="NZ_JQGC01000009.1"/>
</dbReference>
<sequence>MTAVPHEPGQWLDGASGAALTHGAVLARMAHRRVVLLGETHDRFDIHRWQLHVCAGLLTQRSDIALGFEMFPRRCQPVLDRWVAGELSVTDFLEAAEWDTVWRFDPELYLPLFQFCRQFRLPMLALNCERPLVTRVGKEGWDAIPEDERDGLTPAVPASLAHRQYLFDITGGGRSDRPITGAADPGFDRFVRAQQTWDRAFACNIAKALDAGIAGQIVGIIGRGHMEFGHGTPFQLAQLGVDDTAILLPSDEAEFGSDRKTIGDALFRLPGPPDRAAPRKPLPIEKTANA</sequence>
<gene>
    <name evidence="3" type="ORF">JP75_12050</name>
</gene>
<feature type="domain" description="Haem-binding uptake Tiki superfamily ChaN" evidence="2">
    <location>
        <begin position="26"/>
        <end position="236"/>
    </location>
</feature>
<evidence type="ECO:0000256" key="1">
    <source>
        <dbReference type="SAM" id="MobiDB-lite"/>
    </source>
</evidence>
<name>A0A087M2G2_9HYPH</name>
<dbReference type="OrthoDB" id="9795827at2"/>
<evidence type="ECO:0000259" key="2">
    <source>
        <dbReference type="Pfam" id="PF04187"/>
    </source>
</evidence>
<comment type="caution">
    <text evidence="3">The sequence shown here is derived from an EMBL/GenBank/DDBJ whole genome shotgun (WGS) entry which is preliminary data.</text>
</comment>
<dbReference type="SUPFAM" id="SSF159501">
    <property type="entry name" value="EreA/ChaN-like"/>
    <property type="match status" value="1"/>
</dbReference>
<dbReference type="Pfam" id="PF04187">
    <property type="entry name" value="Cofac_haem_bdg"/>
    <property type="match status" value="1"/>
</dbReference>
<reference evidence="3 4" key="1">
    <citation type="submission" date="2014-08" db="EMBL/GenBank/DDBJ databases">
        <authorList>
            <person name="Hassan Y.I."/>
            <person name="Lepp D."/>
            <person name="Zhou T."/>
        </authorList>
    </citation>
    <scope>NUCLEOTIDE SEQUENCE [LARGE SCALE GENOMIC DNA]</scope>
    <source>
        <strain evidence="3 4">IFO13584</strain>
    </source>
</reference>
<accession>A0A087M2G2</accession>
<dbReference type="EMBL" id="JQGC01000009">
    <property type="protein sequence ID" value="KFL31065.1"/>
    <property type="molecule type" value="Genomic_DNA"/>
</dbReference>
<keyword evidence="4" id="KW-1185">Reference proteome</keyword>
<feature type="region of interest" description="Disordered" evidence="1">
    <location>
        <begin position="268"/>
        <end position="290"/>
    </location>
</feature>
<dbReference type="STRING" id="46914.JP75_12050"/>
<dbReference type="CDD" id="cd14727">
    <property type="entry name" value="ChanN-like"/>
    <property type="match status" value="1"/>
</dbReference>
<evidence type="ECO:0000313" key="3">
    <source>
        <dbReference type="EMBL" id="KFL31065.1"/>
    </source>
</evidence>
<protein>
    <recommendedName>
        <fullName evidence="2">Haem-binding uptake Tiki superfamily ChaN domain-containing protein</fullName>
    </recommendedName>
</protein>
<proteinExistence type="predicted"/>
<dbReference type="Proteomes" id="UP000028981">
    <property type="component" value="Unassembled WGS sequence"/>
</dbReference>
<organism evidence="3 4">
    <name type="scientific">Devosia riboflavina</name>
    <dbReference type="NCBI Taxonomy" id="46914"/>
    <lineage>
        <taxon>Bacteria</taxon>
        <taxon>Pseudomonadati</taxon>
        <taxon>Pseudomonadota</taxon>
        <taxon>Alphaproteobacteria</taxon>
        <taxon>Hyphomicrobiales</taxon>
        <taxon>Devosiaceae</taxon>
        <taxon>Devosia</taxon>
    </lineage>
</organism>
<evidence type="ECO:0000313" key="4">
    <source>
        <dbReference type="Proteomes" id="UP000028981"/>
    </source>
</evidence>
<dbReference type="AlphaFoldDB" id="A0A087M2G2"/>
<dbReference type="InterPro" id="IPR007314">
    <property type="entry name" value="Cofac_haem-bd_dom"/>
</dbReference>